<dbReference type="EMBL" id="JALBCA010000026">
    <property type="protein sequence ID" value="KAI2389142.1"/>
    <property type="molecule type" value="Genomic_DNA"/>
</dbReference>
<reference evidence="1" key="1">
    <citation type="journal article" date="2022" name="bioRxiv">
        <title>Population genetic analysis of Ophidiomyces ophidiicola, the causative agent of snake fungal disease, indicates recent introductions to the USA.</title>
        <authorList>
            <person name="Ladner J.T."/>
            <person name="Palmer J.M."/>
            <person name="Ettinger C.L."/>
            <person name="Stajich J.E."/>
            <person name="Farrell T.M."/>
            <person name="Glorioso B.M."/>
            <person name="Lawson B."/>
            <person name="Price S.J."/>
            <person name="Stengle A.G."/>
            <person name="Grear D.A."/>
            <person name="Lorch J.M."/>
        </authorList>
    </citation>
    <scope>NUCLEOTIDE SEQUENCE</scope>
    <source>
        <strain evidence="1">NWHC 24266-5</strain>
    </source>
</reference>
<comment type="caution">
    <text evidence="1">The sequence shown here is derived from an EMBL/GenBank/DDBJ whole genome shotgun (WGS) entry which is preliminary data.</text>
</comment>
<protein>
    <submittedName>
        <fullName evidence="1">Uncharacterized protein</fullName>
    </submittedName>
</protein>
<sequence length="492" mass="53619">MAPLANQSRIKYTPVQSEDNGVLDGRPPSPSNSATTSNGEVIYTPSVSDSHSVTKKEAVAEEDYASESDVLLDSPPPEYQDVVGASGTPVEVKKGEENPPGAANDDAEAGCRKARRRGCCGRIRERPRHCRSAKKRICFIIFKVFFVLALVGLVVQLVCQNKKKQHHQHHNDHLGQDSSTNNREIVIHKSSDGIWGRYPLYDLLSLSTRSGSIAVEVIPQPADPNDPAKPAKLILNTRSGSISVHFRTPGSDSWHGKHHGGFRGTFKHEFERFKKEMKSAWREIQHMLEHSLDTRSEGEEDSTTSTAAATPIPARPYEIEIHTRSGKITANVAFSSSVHLSAHSGSIDARLTPLVFRDLPTTTANISIATTTRSGSTHLMLAEPLISGTAARTAEVAVAEAVHAAHGSGSVRVSYPRSWAGRVRARSGSGAVRVGGADVFVSATGRREAEGVKKVNERQSARSRWWGSEGMDVEVSGRTSGDVEFWVREEWE</sequence>
<organism evidence="1">
    <name type="scientific">Ophidiomyces ophidiicola</name>
    <dbReference type="NCBI Taxonomy" id="1387563"/>
    <lineage>
        <taxon>Eukaryota</taxon>
        <taxon>Fungi</taxon>
        <taxon>Dikarya</taxon>
        <taxon>Ascomycota</taxon>
        <taxon>Pezizomycotina</taxon>
        <taxon>Eurotiomycetes</taxon>
        <taxon>Eurotiomycetidae</taxon>
        <taxon>Onygenales</taxon>
        <taxon>Onygenaceae</taxon>
        <taxon>Ophidiomyces</taxon>
    </lineage>
</organism>
<gene>
    <name evidence="1" type="ORF">LOY88_002300</name>
</gene>
<name>A0ACB8UZV0_9EURO</name>
<accession>A0ACB8UZV0</accession>
<proteinExistence type="predicted"/>
<evidence type="ECO:0000313" key="1">
    <source>
        <dbReference type="EMBL" id="KAI2389142.1"/>
    </source>
</evidence>